<organism evidence="2 3">
    <name type="scientific">Nocardiopsis codii</name>
    <dbReference type="NCBI Taxonomy" id="3065942"/>
    <lineage>
        <taxon>Bacteria</taxon>
        <taxon>Bacillati</taxon>
        <taxon>Actinomycetota</taxon>
        <taxon>Actinomycetes</taxon>
        <taxon>Streptosporangiales</taxon>
        <taxon>Nocardiopsidaceae</taxon>
        <taxon>Nocardiopsis</taxon>
    </lineage>
</organism>
<protein>
    <submittedName>
        <fullName evidence="2">Uncharacterized protein</fullName>
    </submittedName>
</protein>
<name>A0ABU7KCD0_9ACTN</name>
<sequence>MNGTHGFTSASGARTAVLPSPVRRALLLAALLCGIMVATWTAASDAARADEIPAATTLVYQAGTTAGAHTGEYVPSTTAGLREPLAGTVAAVGESAVRMVSHTSEAVVPEDAVEGADVTQQVRDTVHEVTEPVERHLPEGVEPTPATADRRTDHESDGDNATEDPVENAGRPSAHETHAPILSAHPVSGARYDADRSDEAPSGPAVHDTAPPSAPTAAAAASAPSGVSGGALVAGYLPTLGAPAPAPGLFQAARHVLRSAPAESADEPTFSPD</sequence>
<comment type="caution">
    <text evidence="2">The sequence shown here is derived from an EMBL/GenBank/DDBJ whole genome shotgun (WGS) entry which is preliminary data.</text>
</comment>
<evidence type="ECO:0000256" key="1">
    <source>
        <dbReference type="SAM" id="MobiDB-lite"/>
    </source>
</evidence>
<feature type="compositionally biased region" description="Basic and acidic residues" evidence="1">
    <location>
        <begin position="129"/>
        <end position="139"/>
    </location>
</feature>
<evidence type="ECO:0000313" key="2">
    <source>
        <dbReference type="EMBL" id="MEE2039888.1"/>
    </source>
</evidence>
<evidence type="ECO:0000313" key="3">
    <source>
        <dbReference type="Proteomes" id="UP001356095"/>
    </source>
</evidence>
<dbReference type="RefSeq" id="WP_330093648.1">
    <property type="nucleotide sequence ID" value="NZ_JAUZMY010000023.1"/>
</dbReference>
<feature type="compositionally biased region" description="Basic and acidic residues" evidence="1">
    <location>
        <begin position="148"/>
        <end position="157"/>
    </location>
</feature>
<reference evidence="2 3" key="1">
    <citation type="submission" date="2023-08" db="EMBL/GenBank/DDBJ databases">
        <authorList>
            <person name="Girao M."/>
            <person name="Carvalho M.F."/>
        </authorList>
    </citation>
    <scope>NUCLEOTIDE SEQUENCE [LARGE SCALE GENOMIC DNA]</scope>
    <source>
        <strain evidence="2 3">CT-R113</strain>
    </source>
</reference>
<gene>
    <name evidence="2" type="ORF">Q8791_21985</name>
</gene>
<accession>A0ABU7KCD0</accession>
<dbReference type="Proteomes" id="UP001356095">
    <property type="component" value="Unassembled WGS sequence"/>
</dbReference>
<dbReference type="EMBL" id="JAUZMY010000023">
    <property type="protein sequence ID" value="MEE2039888.1"/>
    <property type="molecule type" value="Genomic_DNA"/>
</dbReference>
<feature type="compositionally biased region" description="Low complexity" evidence="1">
    <location>
        <begin position="209"/>
        <end position="247"/>
    </location>
</feature>
<feature type="region of interest" description="Disordered" evidence="1">
    <location>
        <begin position="129"/>
        <end position="247"/>
    </location>
</feature>
<keyword evidence="3" id="KW-1185">Reference proteome</keyword>
<proteinExistence type="predicted"/>